<proteinExistence type="inferred from homology"/>
<evidence type="ECO:0000313" key="7">
    <source>
        <dbReference type="EMBL" id="RLK51025.1"/>
    </source>
</evidence>
<reference evidence="7 8" key="1">
    <citation type="submission" date="2018-10" db="EMBL/GenBank/DDBJ databases">
        <title>Genomic Encyclopedia of Type Strains, Phase IV (KMG-IV): sequencing the most valuable type-strain genomes for metagenomic binning, comparative biology and taxonomic classification.</title>
        <authorList>
            <person name="Goeker M."/>
        </authorList>
    </citation>
    <scope>NUCLEOTIDE SEQUENCE [LARGE SCALE GENOMIC DNA]</scope>
    <source>
        <strain evidence="7 8">DSM 12769</strain>
    </source>
</reference>
<dbReference type="Pfam" id="PF00700">
    <property type="entry name" value="Flagellin_C"/>
    <property type="match status" value="1"/>
</dbReference>
<dbReference type="EMBL" id="RCDA01000001">
    <property type="protein sequence ID" value="RLK51025.1"/>
    <property type="molecule type" value="Genomic_DNA"/>
</dbReference>
<dbReference type="AlphaFoldDB" id="A0A498C5D2"/>
<dbReference type="Gene3D" id="3.30.70.2120">
    <property type="match status" value="1"/>
</dbReference>
<comment type="caution">
    <text evidence="7">The sequence shown here is derived from an EMBL/GenBank/DDBJ whole genome shotgun (WGS) entry which is preliminary data.</text>
</comment>
<dbReference type="InterPro" id="IPR042187">
    <property type="entry name" value="Flagellin_C_sub2"/>
</dbReference>
<dbReference type="PANTHER" id="PTHR42792:SF2">
    <property type="entry name" value="FLAGELLIN"/>
    <property type="match status" value="1"/>
</dbReference>
<dbReference type="OrthoDB" id="9796789at2"/>
<keyword evidence="7" id="KW-0282">Flagellum</keyword>
<keyword evidence="8" id="KW-1185">Reference proteome</keyword>
<keyword evidence="2 4" id="KW-0964">Secreted</keyword>
<feature type="domain" description="Flagellin N-terminal" evidence="5">
    <location>
        <begin position="5"/>
        <end position="141"/>
    </location>
</feature>
<dbReference type="InterPro" id="IPR001492">
    <property type="entry name" value="Flagellin"/>
</dbReference>
<name>A0A498C5D2_9GAMM</name>
<evidence type="ECO:0000259" key="6">
    <source>
        <dbReference type="Pfam" id="PF00700"/>
    </source>
</evidence>
<gene>
    <name evidence="7" type="ORF">DFR31_0939</name>
</gene>
<dbReference type="GO" id="GO:0005198">
    <property type="term" value="F:structural molecule activity"/>
    <property type="evidence" value="ECO:0007669"/>
    <property type="project" value="UniProtKB-UniRule"/>
</dbReference>
<keyword evidence="3 4" id="KW-0975">Bacterial flagellum</keyword>
<dbReference type="RefSeq" id="WP_121441466.1">
    <property type="nucleotide sequence ID" value="NZ_RCDA01000001.1"/>
</dbReference>
<dbReference type="GO" id="GO:0009288">
    <property type="term" value="C:bacterial-type flagellum"/>
    <property type="evidence" value="ECO:0007669"/>
    <property type="project" value="UniProtKB-SubCell"/>
</dbReference>
<dbReference type="PANTHER" id="PTHR42792">
    <property type="entry name" value="FLAGELLIN"/>
    <property type="match status" value="1"/>
</dbReference>
<evidence type="ECO:0000313" key="8">
    <source>
        <dbReference type="Proteomes" id="UP000275461"/>
    </source>
</evidence>
<dbReference type="Gene3D" id="1.20.1330.10">
    <property type="entry name" value="f41 fragment of flagellin, N-terminal domain"/>
    <property type="match status" value="1"/>
</dbReference>
<dbReference type="GO" id="GO:0005576">
    <property type="term" value="C:extracellular region"/>
    <property type="evidence" value="ECO:0007669"/>
    <property type="project" value="UniProtKB-SubCell"/>
</dbReference>
<dbReference type="Pfam" id="PF00669">
    <property type="entry name" value="Flagellin_N"/>
    <property type="match status" value="1"/>
</dbReference>
<organism evidence="7 8">
    <name type="scientific">Alkalispirillum mobile</name>
    <dbReference type="NCBI Taxonomy" id="85925"/>
    <lineage>
        <taxon>Bacteria</taxon>
        <taxon>Pseudomonadati</taxon>
        <taxon>Pseudomonadota</taxon>
        <taxon>Gammaproteobacteria</taxon>
        <taxon>Chromatiales</taxon>
        <taxon>Ectothiorhodospiraceae</taxon>
        <taxon>Alkalispirillum</taxon>
    </lineage>
</organism>
<sequence>MAQVINTNIASLNAQRNLNASQGQLNISLERLSSGLRINSAKDDAAGLAISERFTSQINGLDQAARNSNDGISYAQTAEGALDEAGNLLQRVRELAVQSANDTNSASDREALDQEVQQAIDEIGRIARDTQFNDQNILDGTLRDLFFQVGANQGQTIAVSGVDARSTELGRALVQGEEGLTQDDIAEGIESVGEITIALGEGDDAIPIELGDDELGEVTSLEDLVREINSAITNFAGEGDDAADQVQAVRNAGLSAAVSTNDAGESTVVVRGAFDSDFSVEGGEITLADGEDTTVELFGDGEDAVNKNLTEIDVATRGGANETIAVVDGALEQVSGIRADLGAVQNRFEATVANLSITSENLSASRSRIMDADFASETAALTRGQILQQAGTSVLSQANQIPNNVLNLLQ</sequence>
<evidence type="ECO:0000259" key="5">
    <source>
        <dbReference type="Pfam" id="PF00669"/>
    </source>
</evidence>
<comment type="function">
    <text evidence="4">Flagellin is the subunit protein which polymerizes to form the filaments of bacterial flagella.</text>
</comment>
<dbReference type="Proteomes" id="UP000275461">
    <property type="component" value="Unassembled WGS sequence"/>
</dbReference>
<evidence type="ECO:0000256" key="4">
    <source>
        <dbReference type="RuleBase" id="RU362073"/>
    </source>
</evidence>
<protein>
    <recommendedName>
        <fullName evidence="4">Flagellin</fullName>
    </recommendedName>
</protein>
<dbReference type="PRINTS" id="PR00207">
    <property type="entry name" value="FLAGELLIN"/>
</dbReference>
<evidence type="ECO:0000256" key="3">
    <source>
        <dbReference type="ARBA" id="ARBA00023143"/>
    </source>
</evidence>
<dbReference type="InterPro" id="IPR046358">
    <property type="entry name" value="Flagellin_C"/>
</dbReference>
<dbReference type="InterPro" id="IPR001029">
    <property type="entry name" value="Flagellin_N"/>
</dbReference>
<keyword evidence="7" id="KW-0966">Cell projection</keyword>
<feature type="domain" description="Flagellin C-terminal" evidence="6">
    <location>
        <begin position="324"/>
        <end position="409"/>
    </location>
</feature>
<dbReference type="Gene3D" id="6.10.10.10">
    <property type="entry name" value="Flagellar export chaperone, C-terminal domain"/>
    <property type="match status" value="1"/>
</dbReference>
<evidence type="ECO:0000256" key="1">
    <source>
        <dbReference type="ARBA" id="ARBA00005709"/>
    </source>
</evidence>
<dbReference type="SUPFAM" id="SSF64518">
    <property type="entry name" value="Phase 1 flagellin"/>
    <property type="match status" value="1"/>
</dbReference>
<evidence type="ECO:0000256" key="2">
    <source>
        <dbReference type="ARBA" id="ARBA00022525"/>
    </source>
</evidence>
<comment type="subcellular location">
    <subcellularLocation>
        <location evidence="4">Secreted</location>
    </subcellularLocation>
    <subcellularLocation>
        <location evidence="4">Bacterial flagellum</location>
    </subcellularLocation>
</comment>
<keyword evidence="7" id="KW-0969">Cilium</keyword>
<comment type="similarity">
    <text evidence="1 4">Belongs to the bacterial flagellin family.</text>
</comment>
<accession>A0A498C5D2</accession>